<comment type="caution">
    <text evidence="2">The sequence shown here is derived from an EMBL/GenBank/DDBJ whole genome shotgun (WGS) entry which is preliminary data.</text>
</comment>
<name>A0A942IDL0_9HYPH</name>
<keyword evidence="1" id="KW-0812">Transmembrane</keyword>
<evidence type="ECO:0000256" key="1">
    <source>
        <dbReference type="SAM" id="Phobius"/>
    </source>
</evidence>
<organism evidence="2 3">
    <name type="scientific">Devosia litorisediminis</name>
    <dbReference type="NCBI Taxonomy" id="2829817"/>
    <lineage>
        <taxon>Bacteria</taxon>
        <taxon>Pseudomonadati</taxon>
        <taxon>Pseudomonadota</taxon>
        <taxon>Alphaproteobacteria</taxon>
        <taxon>Hyphomicrobiales</taxon>
        <taxon>Devosiaceae</taxon>
        <taxon>Devosia</taxon>
    </lineage>
</organism>
<feature type="transmembrane region" description="Helical" evidence="1">
    <location>
        <begin position="50"/>
        <end position="69"/>
    </location>
</feature>
<dbReference type="EMBL" id="JAGXTP010000001">
    <property type="protein sequence ID" value="MBS3848380.1"/>
    <property type="molecule type" value="Genomic_DNA"/>
</dbReference>
<feature type="transmembrane region" description="Helical" evidence="1">
    <location>
        <begin position="106"/>
        <end position="126"/>
    </location>
</feature>
<accession>A0A942IDL0</accession>
<keyword evidence="1" id="KW-1133">Transmembrane helix</keyword>
<feature type="transmembrane region" description="Helical" evidence="1">
    <location>
        <begin position="7"/>
        <end position="30"/>
    </location>
</feature>
<dbReference type="Proteomes" id="UP000678281">
    <property type="component" value="Unassembled WGS sequence"/>
</dbReference>
<sequence>MKITSAIRLYLTVIAVLTLALGAMILFMPVNFYAGYGLDLSGKVDLLNELRAPGLFMLGLAGFCTLGVIRTDFQQPAIWLGSLFNLSYGLSRLLGFAVDGLPHDGFIVAGAVELVLGLAGLSLIWWQTRSRPAPTPLPTARPSR</sequence>
<dbReference type="RefSeq" id="WP_212657931.1">
    <property type="nucleotide sequence ID" value="NZ_JAGXTP010000001.1"/>
</dbReference>
<reference evidence="2" key="1">
    <citation type="submission" date="2021-04" db="EMBL/GenBank/DDBJ databases">
        <title>Devosia litorisediminis sp. nov., isolated from a sand dune.</title>
        <authorList>
            <person name="Park S."/>
            <person name="Yoon J.-H."/>
        </authorList>
    </citation>
    <scope>NUCLEOTIDE SEQUENCE</scope>
    <source>
        <strain evidence="2">BSSL-BM10</strain>
    </source>
</reference>
<evidence type="ECO:0000313" key="2">
    <source>
        <dbReference type="EMBL" id="MBS3848380.1"/>
    </source>
</evidence>
<protein>
    <submittedName>
        <fullName evidence="2">DUF4345 family protein</fullName>
    </submittedName>
</protein>
<gene>
    <name evidence="2" type="ORF">KD146_06675</name>
</gene>
<dbReference type="InterPro" id="IPR025597">
    <property type="entry name" value="DUF4345"/>
</dbReference>
<keyword evidence="3" id="KW-1185">Reference proteome</keyword>
<dbReference type="Pfam" id="PF14248">
    <property type="entry name" value="DUF4345"/>
    <property type="match status" value="1"/>
</dbReference>
<feature type="transmembrane region" description="Helical" evidence="1">
    <location>
        <begin position="76"/>
        <end position="94"/>
    </location>
</feature>
<proteinExistence type="predicted"/>
<keyword evidence="1" id="KW-0472">Membrane</keyword>
<dbReference type="AlphaFoldDB" id="A0A942IDL0"/>
<evidence type="ECO:0000313" key="3">
    <source>
        <dbReference type="Proteomes" id="UP000678281"/>
    </source>
</evidence>